<dbReference type="AlphaFoldDB" id="A0A433QWX5"/>
<feature type="compositionally biased region" description="Polar residues" evidence="2">
    <location>
        <begin position="849"/>
        <end position="864"/>
    </location>
</feature>
<accession>A0A433QWX5</accession>
<keyword evidence="5" id="KW-1185">Reference proteome</keyword>
<dbReference type="Pfam" id="PF02145">
    <property type="entry name" value="Rap_GAP"/>
    <property type="match status" value="1"/>
</dbReference>
<feature type="region of interest" description="Disordered" evidence="2">
    <location>
        <begin position="1"/>
        <end position="105"/>
    </location>
</feature>
<dbReference type="PANTHER" id="PTHR15711">
    <property type="entry name" value="RAP GTPASE-ACTIVATING PROTEIN"/>
    <property type="match status" value="1"/>
</dbReference>
<feature type="region of interest" description="Disordered" evidence="2">
    <location>
        <begin position="803"/>
        <end position="888"/>
    </location>
</feature>
<feature type="compositionally biased region" description="Polar residues" evidence="2">
    <location>
        <begin position="20"/>
        <end position="34"/>
    </location>
</feature>
<feature type="compositionally biased region" description="Polar residues" evidence="2">
    <location>
        <begin position="43"/>
        <end position="57"/>
    </location>
</feature>
<evidence type="ECO:0000313" key="5">
    <source>
        <dbReference type="Proteomes" id="UP000274822"/>
    </source>
</evidence>
<dbReference type="InterPro" id="IPR050989">
    <property type="entry name" value="Rap1_Ran_GAP"/>
</dbReference>
<evidence type="ECO:0000259" key="3">
    <source>
        <dbReference type="PROSITE" id="PS50085"/>
    </source>
</evidence>
<dbReference type="GO" id="GO:0051056">
    <property type="term" value="P:regulation of small GTPase mediated signal transduction"/>
    <property type="evidence" value="ECO:0007669"/>
    <property type="project" value="InterPro"/>
</dbReference>
<dbReference type="Gene3D" id="3.40.50.11210">
    <property type="entry name" value="Rap/Ran-GAP"/>
    <property type="match status" value="1"/>
</dbReference>
<dbReference type="Proteomes" id="UP000274822">
    <property type="component" value="Unassembled WGS sequence"/>
</dbReference>
<dbReference type="InterPro" id="IPR035974">
    <property type="entry name" value="Rap/Ran-GAP_sf"/>
</dbReference>
<dbReference type="GO" id="GO:0005096">
    <property type="term" value="F:GTPase activator activity"/>
    <property type="evidence" value="ECO:0007669"/>
    <property type="project" value="UniProtKB-KW"/>
</dbReference>
<feature type="domain" description="Rap-GAP" evidence="3">
    <location>
        <begin position="433"/>
        <end position="648"/>
    </location>
</feature>
<sequence length="912" mass="101769">ETKSSPLKQRVDSHHAIPLPSSTHNSDRSATNNFVGPRRHSSSEGMTNNRLPLNDSTIPPMPPMPTRDFTKISSSVSYPAGQEHTFGLSSSPSPRLSPSSSMLAAPQKLRQKSSKSLLNIVNQTRSSIITTTLTTLHSSLVNNSEKLVSSLMSMRTSREPAPFPTDKLSEIAEIALKMVDIVDWEEGTGELSQAGMHGAIAEIQGQIISGARMDNPNMMEYLEKGRKSNDKRKEDPNDVTLKNVKEIAMVIPSKGWKIEGRNRADDDTDLNDNFYGMGAQHPHFEGTCSARPDYRKWEIEHVDVGAQWFREYFIGNDYRTYCGQVDEEYMLVTIVREPVDTSSSVTPPEMQYRVIVRTKDLPDVRKVIPDSFLLTVPASPPSSSLARWKPLVSNSAAWETVLRTASSRIVVSKMKTLTADQMVASGLEKKLLNFDETAVSLHDRYKFGVLYIKEGQTKEEEWFSNPHDSQKFDQFLDILGSKIDLQGYTGWAGGLDTKSGDSGTYTYTQTWKDCELTYHVATLIPATPGDKQQIQRKRHIGNDIVCVVFVEDAQPFNPAAIKSQFLHVFIVVHEEKRDNRVIYRVEVVTNENVPNFGPPLPEPAVFTEIDEMKAFILIKLINAENAALRSPKFAVPNARARVGNIENLVKDAWKEAVEIDAPSILRQTKSTSSSSDKSQRSMRSTRTIPERDDSLPLIGSGVETSLSEKLGTQKHSVMKELSDGFTSLTRRNSRKKNELDNRTARSGRPKKFVKPDGEDFDNTKRSFSDQDLLSTISEAESSQAQSIVPMPTVSNMRQKMAPFNVTPSTSSARASGGSIESSEKGFRNRKQSILSNITRRGEHDGSGSGSQPINIPRYGSQQQFLEEDPAQRDRAMSQGYERGKSFDFLSRKSHESLSRFVGKGKSDPKFEL</sequence>
<organism evidence="4 5">
    <name type="scientific">Jimgerdemannia flammicorona</name>
    <dbReference type="NCBI Taxonomy" id="994334"/>
    <lineage>
        <taxon>Eukaryota</taxon>
        <taxon>Fungi</taxon>
        <taxon>Fungi incertae sedis</taxon>
        <taxon>Mucoromycota</taxon>
        <taxon>Mucoromycotina</taxon>
        <taxon>Endogonomycetes</taxon>
        <taxon>Endogonales</taxon>
        <taxon>Endogonaceae</taxon>
        <taxon>Jimgerdemannia</taxon>
    </lineage>
</organism>
<feature type="compositionally biased region" description="Basic and acidic residues" evidence="2">
    <location>
        <begin position="1"/>
        <end position="15"/>
    </location>
</feature>
<feature type="region of interest" description="Disordered" evidence="2">
    <location>
        <begin position="729"/>
        <end position="766"/>
    </location>
</feature>
<feature type="compositionally biased region" description="Basic and acidic residues" evidence="2">
    <location>
        <begin position="753"/>
        <end position="766"/>
    </location>
</feature>
<dbReference type="FunFam" id="3.40.50.11210:FF:000001">
    <property type="entry name" value="Ral GTPase-activating protein subunit alpha-1 isoform 1"/>
    <property type="match status" value="1"/>
</dbReference>
<evidence type="ECO:0000313" key="4">
    <source>
        <dbReference type="EMBL" id="RUS34312.1"/>
    </source>
</evidence>
<feature type="compositionally biased region" description="Basic and acidic residues" evidence="2">
    <location>
        <begin position="869"/>
        <end position="888"/>
    </location>
</feature>
<feature type="non-terminal residue" evidence="4">
    <location>
        <position position="1"/>
    </location>
</feature>
<feature type="region of interest" description="Disordered" evidence="2">
    <location>
        <begin position="667"/>
        <end position="699"/>
    </location>
</feature>
<evidence type="ECO:0000256" key="2">
    <source>
        <dbReference type="SAM" id="MobiDB-lite"/>
    </source>
</evidence>
<dbReference type="SUPFAM" id="SSF111347">
    <property type="entry name" value="Rap/Ran-GAP"/>
    <property type="match status" value="1"/>
</dbReference>
<gene>
    <name evidence="4" type="ORF">BC938DRAFT_481270</name>
</gene>
<dbReference type="GO" id="GO:0005737">
    <property type="term" value="C:cytoplasm"/>
    <property type="evidence" value="ECO:0007669"/>
    <property type="project" value="TreeGrafter"/>
</dbReference>
<comment type="caution">
    <text evidence="4">The sequence shown here is derived from an EMBL/GenBank/DDBJ whole genome shotgun (WGS) entry which is preliminary data.</text>
</comment>
<evidence type="ECO:0000256" key="1">
    <source>
        <dbReference type="ARBA" id="ARBA00022468"/>
    </source>
</evidence>
<protein>
    <recommendedName>
        <fullName evidence="3">Rap-GAP domain-containing protein</fullName>
    </recommendedName>
</protein>
<name>A0A433QWX5_9FUNG</name>
<dbReference type="PANTHER" id="PTHR15711:SF22">
    <property type="entry name" value="RAP-GAP DOMAIN-CONTAINING PROTEIN"/>
    <property type="match status" value="1"/>
</dbReference>
<keyword evidence="1" id="KW-0343">GTPase activation</keyword>
<dbReference type="EMBL" id="RBNJ01000591">
    <property type="protein sequence ID" value="RUS34312.1"/>
    <property type="molecule type" value="Genomic_DNA"/>
</dbReference>
<reference evidence="4 5" key="1">
    <citation type="journal article" date="2018" name="New Phytol.">
        <title>Phylogenomics of Endogonaceae and evolution of mycorrhizas within Mucoromycota.</title>
        <authorList>
            <person name="Chang Y."/>
            <person name="Desiro A."/>
            <person name="Na H."/>
            <person name="Sandor L."/>
            <person name="Lipzen A."/>
            <person name="Clum A."/>
            <person name="Barry K."/>
            <person name="Grigoriev I.V."/>
            <person name="Martin F.M."/>
            <person name="Stajich J.E."/>
            <person name="Smith M.E."/>
            <person name="Bonito G."/>
            <person name="Spatafora J.W."/>
        </authorList>
    </citation>
    <scope>NUCLEOTIDE SEQUENCE [LARGE SCALE GENOMIC DNA]</scope>
    <source>
        <strain evidence="4 5">AD002</strain>
    </source>
</reference>
<dbReference type="InterPro" id="IPR000331">
    <property type="entry name" value="Rap/Ran_GAP_dom"/>
</dbReference>
<proteinExistence type="predicted"/>
<dbReference type="PROSITE" id="PS50085">
    <property type="entry name" value="RAPGAP"/>
    <property type="match status" value="1"/>
</dbReference>
<feature type="compositionally biased region" description="Low complexity" evidence="2">
    <location>
        <begin position="88"/>
        <end position="103"/>
    </location>
</feature>
<feature type="compositionally biased region" description="Low complexity" evidence="2">
    <location>
        <begin position="667"/>
        <end position="685"/>
    </location>
</feature>